<dbReference type="HAMAP" id="MF_02019">
    <property type="entry name" value="MurF"/>
    <property type="match status" value="1"/>
</dbReference>
<dbReference type="GO" id="GO:0009252">
    <property type="term" value="P:peptidoglycan biosynthetic process"/>
    <property type="evidence" value="ECO:0007669"/>
    <property type="project" value="UniProtKB-UniRule"/>
</dbReference>
<dbReference type="Gene3D" id="3.40.1190.10">
    <property type="entry name" value="Mur-like, catalytic domain"/>
    <property type="match status" value="1"/>
</dbReference>
<dbReference type="RefSeq" id="WP_148565561.1">
    <property type="nucleotide sequence ID" value="NZ_RXYA01000001.1"/>
</dbReference>
<accession>A0A923KR70</accession>
<comment type="function">
    <text evidence="10 11">Involved in cell wall formation. Catalyzes the final step in the synthesis of UDP-N-acetylmuramoyl-pentapeptide, the precursor of murein.</text>
</comment>
<protein>
    <recommendedName>
        <fullName evidence="10 11">UDP-N-acetylmuramoyl-tripeptide--D-alanyl-D-alanine ligase</fullName>
        <ecNumber evidence="10 11">6.3.2.10</ecNumber>
    </recommendedName>
    <alternativeName>
        <fullName evidence="10">D-alanyl-D-alanine-adding enzyme</fullName>
    </alternativeName>
</protein>
<dbReference type="SUPFAM" id="SSF53623">
    <property type="entry name" value="MurD-like peptide ligases, catalytic domain"/>
    <property type="match status" value="1"/>
</dbReference>
<name>A0A923KR70_9FIRM</name>
<dbReference type="InterPro" id="IPR036565">
    <property type="entry name" value="Mur-like_cat_sf"/>
</dbReference>
<dbReference type="SUPFAM" id="SSF53244">
    <property type="entry name" value="MurD-like peptide ligases, peptide-binding domain"/>
    <property type="match status" value="1"/>
</dbReference>
<keyword evidence="9 10" id="KW-0961">Cell wall biogenesis/degradation</keyword>
<dbReference type="InterPro" id="IPR036615">
    <property type="entry name" value="Mur_ligase_C_dom_sf"/>
</dbReference>
<keyword evidence="3 10" id="KW-0132">Cell division</keyword>
<keyword evidence="15" id="KW-1185">Reference proteome</keyword>
<feature type="binding site" evidence="10">
    <location>
        <begin position="112"/>
        <end position="118"/>
    </location>
    <ligand>
        <name>ATP</name>
        <dbReference type="ChEBI" id="CHEBI:30616"/>
    </ligand>
</feature>
<keyword evidence="7 10" id="KW-0573">Peptidoglycan synthesis</keyword>
<dbReference type="EC" id="6.3.2.10" evidence="10 11"/>
<dbReference type="InterPro" id="IPR013221">
    <property type="entry name" value="Mur_ligase_cen"/>
</dbReference>
<dbReference type="Pfam" id="PF02875">
    <property type="entry name" value="Mur_ligase_C"/>
    <property type="match status" value="1"/>
</dbReference>
<evidence type="ECO:0000259" key="12">
    <source>
        <dbReference type="Pfam" id="PF02875"/>
    </source>
</evidence>
<evidence type="ECO:0000313" key="14">
    <source>
        <dbReference type="EMBL" id="MBC3886942.1"/>
    </source>
</evidence>
<evidence type="ECO:0000256" key="6">
    <source>
        <dbReference type="ARBA" id="ARBA00022960"/>
    </source>
</evidence>
<dbReference type="PANTHER" id="PTHR43024">
    <property type="entry name" value="UDP-N-ACETYLMURAMOYL-TRIPEPTIDE--D-ALANYL-D-ALANINE LIGASE"/>
    <property type="match status" value="1"/>
</dbReference>
<keyword evidence="8 10" id="KW-0131">Cell cycle</keyword>
<dbReference type="Gene3D" id="3.90.190.20">
    <property type="entry name" value="Mur ligase, C-terminal domain"/>
    <property type="match status" value="1"/>
</dbReference>
<keyword evidence="5 10" id="KW-0067">ATP-binding</keyword>
<comment type="subcellular location">
    <subcellularLocation>
        <location evidence="10 11">Cytoplasm</location>
    </subcellularLocation>
</comment>
<reference evidence="14" key="1">
    <citation type="submission" date="2019-10" db="EMBL/GenBank/DDBJ databases">
        <authorList>
            <person name="Ross D.E."/>
            <person name="Gulliver D."/>
        </authorList>
    </citation>
    <scope>NUCLEOTIDE SEQUENCE</scope>
    <source>
        <strain evidence="14">DER-2019</strain>
    </source>
</reference>
<comment type="caution">
    <text evidence="14">The sequence shown here is derived from an EMBL/GenBank/DDBJ whole genome shotgun (WGS) entry which is preliminary data.</text>
</comment>
<evidence type="ECO:0000256" key="10">
    <source>
        <dbReference type="HAMAP-Rule" id="MF_02019"/>
    </source>
</evidence>
<gene>
    <name evidence="10 14" type="primary">murF</name>
    <name evidence="14" type="ORF">GH810_01255</name>
</gene>
<dbReference type="InterPro" id="IPR051046">
    <property type="entry name" value="MurCDEF_CellWall_CoF430Synth"/>
</dbReference>
<dbReference type="AlphaFoldDB" id="A0A923KR70"/>
<feature type="domain" description="Mur ligase central" evidence="13">
    <location>
        <begin position="110"/>
        <end position="295"/>
    </location>
</feature>
<dbReference type="PANTHER" id="PTHR43024:SF1">
    <property type="entry name" value="UDP-N-ACETYLMURAMOYL-TRIPEPTIDE--D-ALANYL-D-ALANINE LIGASE"/>
    <property type="match status" value="1"/>
</dbReference>
<comment type="catalytic activity">
    <reaction evidence="10 11">
        <text>D-alanyl-D-alanine + UDP-N-acetyl-alpha-D-muramoyl-L-alanyl-gamma-D-glutamyl-meso-2,6-diaminopimelate + ATP = UDP-N-acetyl-alpha-D-muramoyl-L-alanyl-gamma-D-glutamyl-meso-2,6-diaminopimeloyl-D-alanyl-D-alanine + ADP + phosphate + H(+)</text>
        <dbReference type="Rhea" id="RHEA:28374"/>
        <dbReference type="ChEBI" id="CHEBI:15378"/>
        <dbReference type="ChEBI" id="CHEBI:30616"/>
        <dbReference type="ChEBI" id="CHEBI:43474"/>
        <dbReference type="ChEBI" id="CHEBI:57822"/>
        <dbReference type="ChEBI" id="CHEBI:61386"/>
        <dbReference type="ChEBI" id="CHEBI:83905"/>
        <dbReference type="ChEBI" id="CHEBI:456216"/>
        <dbReference type="EC" id="6.3.2.10"/>
    </reaction>
</comment>
<dbReference type="GO" id="GO:0005524">
    <property type="term" value="F:ATP binding"/>
    <property type="evidence" value="ECO:0007669"/>
    <property type="project" value="UniProtKB-UniRule"/>
</dbReference>
<comment type="similarity">
    <text evidence="10">Belongs to the MurCDEF family. MurF subfamily.</text>
</comment>
<keyword evidence="6 10" id="KW-0133">Cell shape</keyword>
<dbReference type="NCBIfam" id="TIGR01143">
    <property type="entry name" value="murF"/>
    <property type="match status" value="1"/>
</dbReference>
<sequence length="458" mass="50917">MDSISIDEILRITQGKLLQGESNLIVKDVKIDSRKIENGDLYIPVIGETNNGHAFIESAFLNGGRVSLSQEKDRFFPENMTIILVPSTLEAMKALASFNRHRYALSVVAITGSSGKTTTKDLVASVLAQNYNVLKTKGNFNNEYGIPQTLFNLGPEHEIAVIEMGMDHRGDISKSIQSVDPDISVITNIGLSHIERLKTQENIFLAKKEILQTLKNDGIALVNGDDCFLKKLKEEKNNFRVQSFGIHEKQDIKVSEYTSHSHGLKMTVEWEGRKESYTFKFPGEHNVYNCLTAIWLGHFYNMTQPEIQKGLDAFVPSGNRMNIFSIGKIKVINDTYNANPDAMKASLDVLKTIGCDYKRKIAILGDMLEMGDYGPAAHYEIGEYAKEKADILIGVGNLGREICRGYGDKQDCVYPVLDAQAAGKCLRAIMAPEDVILIKASRGMGLEKVIDYIEGGHE</sequence>
<dbReference type="Pfam" id="PF08245">
    <property type="entry name" value="Mur_ligase_M"/>
    <property type="match status" value="1"/>
</dbReference>
<dbReference type="GO" id="GO:0047480">
    <property type="term" value="F:UDP-N-acetylmuramoyl-tripeptide-D-alanyl-D-alanine ligase activity"/>
    <property type="evidence" value="ECO:0007669"/>
    <property type="project" value="UniProtKB-UniRule"/>
</dbReference>
<keyword evidence="1 10" id="KW-0963">Cytoplasm</keyword>
<evidence type="ECO:0000256" key="8">
    <source>
        <dbReference type="ARBA" id="ARBA00023306"/>
    </source>
</evidence>
<evidence type="ECO:0000256" key="3">
    <source>
        <dbReference type="ARBA" id="ARBA00022618"/>
    </source>
</evidence>
<dbReference type="SUPFAM" id="SSF63418">
    <property type="entry name" value="MurE/MurF N-terminal domain"/>
    <property type="match status" value="1"/>
</dbReference>
<keyword evidence="2 10" id="KW-0436">Ligase</keyword>
<dbReference type="InterPro" id="IPR005863">
    <property type="entry name" value="UDP-N-AcMur_synth"/>
</dbReference>
<proteinExistence type="inferred from homology"/>
<evidence type="ECO:0000256" key="11">
    <source>
        <dbReference type="RuleBase" id="RU004136"/>
    </source>
</evidence>
<dbReference type="Proteomes" id="UP000616595">
    <property type="component" value="Unassembled WGS sequence"/>
</dbReference>
<evidence type="ECO:0000256" key="1">
    <source>
        <dbReference type="ARBA" id="ARBA00022490"/>
    </source>
</evidence>
<dbReference type="GO" id="GO:0051301">
    <property type="term" value="P:cell division"/>
    <property type="evidence" value="ECO:0007669"/>
    <property type="project" value="UniProtKB-KW"/>
</dbReference>
<comment type="pathway">
    <text evidence="10 11">Cell wall biogenesis; peptidoglycan biosynthesis.</text>
</comment>
<evidence type="ECO:0000256" key="7">
    <source>
        <dbReference type="ARBA" id="ARBA00022984"/>
    </source>
</evidence>
<organism evidence="14 15">
    <name type="scientific">Acetobacterium paludosum</name>
    <dbReference type="NCBI Taxonomy" id="52693"/>
    <lineage>
        <taxon>Bacteria</taxon>
        <taxon>Bacillati</taxon>
        <taxon>Bacillota</taxon>
        <taxon>Clostridia</taxon>
        <taxon>Eubacteriales</taxon>
        <taxon>Eubacteriaceae</taxon>
        <taxon>Acetobacterium</taxon>
    </lineage>
</organism>
<evidence type="ECO:0000259" key="13">
    <source>
        <dbReference type="Pfam" id="PF08245"/>
    </source>
</evidence>
<feature type="domain" description="Mur ligase C-terminal" evidence="12">
    <location>
        <begin position="320"/>
        <end position="442"/>
    </location>
</feature>
<evidence type="ECO:0000256" key="9">
    <source>
        <dbReference type="ARBA" id="ARBA00023316"/>
    </source>
</evidence>
<dbReference type="InterPro" id="IPR035911">
    <property type="entry name" value="MurE/MurF_N"/>
</dbReference>
<keyword evidence="4 10" id="KW-0547">Nucleotide-binding</keyword>
<evidence type="ECO:0000256" key="4">
    <source>
        <dbReference type="ARBA" id="ARBA00022741"/>
    </source>
</evidence>
<dbReference type="EMBL" id="WJBD01000001">
    <property type="protein sequence ID" value="MBC3886942.1"/>
    <property type="molecule type" value="Genomic_DNA"/>
</dbReference>
<evidence type="ECO:0000256" key="5">
    <source>
        <dbReference type="ARBA" id="ARBA00022840"/>
    </source>
</evidence>
<reference evidence="14" key="2">
    <citation type="submission" date="2020-10" db="EMBL/GenBank/DDBJ databases">
        <title>Comparative genomics of the Acetobacterium genus.</title>
        <authorList>
            <person name="Marshall C."/>
            <person name="May H."/>
            <person name="Norman S."/>
        </authorList>
    </citation>
    <scope>NUCLEOTIDE SEQUENCE</scope>
    <source>
        <strain evidence="14">DER-2019</strain>
    </source>
</reference>
<evidence type="ECO:0000313" key="15">
    <source>
        <dbReference type="Proteomes" id="UP000616595"/>
    </source>
</evidence>
<dbReference type="GO" id="GO:0008360">
    <property type="term" value="P:regulation of cell shape"/>
    <property type="evidence" value="ECO:0007669"/>
    <property type="project" value="UniProtKB-KW"/>
</dbReference>
<evidence type="ECO:0000256" key="2">
    <source>
        <dbReference type="ARBA" id="ARBA00022598"/>
    </source>
</evidence>
<dbReference type="Gene3D" id="3.40.1390.10">
    <property type="entry name" value="MurE/MurF, N-terminal domain"/>
    <property type="match status" value="1"/>
</dbReference>
<dbReference type="InterPro" id="IPR004101">
    <property type="entry name" value="Mur_ligase_C"/>
</dbReference>
<dbReference type="GO" id="GO:0005737">
    <property type="term" value="C:cytoplasm"/>
    <property type="evidence" value="ECO:0007669"/>
    <property type="project" value="UniProtKB-SubCell"/>
</dbReference>
<dbReference type="OrthoDB" id="9801978at2"/>
<dbReference type="GO" id="GO:0071555">
    <property type="term" value="P:cell wall organization"/>
    <property type="evidence" value="ECO:0007669"/>
    <property type="project" value="UniProtKB-KW"/>
</dbReference>